<sequence length="152" mass="17198">MGAYITVDIDGEKYRLSPHEMPGEIEWRIDLIRWLIARTFHRLSTLPSDGRIKALVQIEDELIRKTNLHPIEARAVAEGALLTLDDVDAEDMPALKAGTPLFDAHVKSEGDILMGRYLSLVKQYGRSKGPESQEKNPGALATDWNWAQFLDW</sequence>
<keyword evidence="2" id="KW-1185">Reference proteome</keyword>
<dbReference type="RefSeq" id="WP_137331097.1">
    <property type="nucleotide sequence ID" value="NZ_CP040077.1"/>
</dbReference>
<dbReference type="OrthoDB" id="9112593at2"/>
<reference evidence="1 2" key="1">
    <citation type="submission" date="2019-05" db="EMBL/GenBank/DDBJ databases">
        <title>Burkholderia sp. DHOD12, isolated from subtropical forest soil.</title>
        <authorList>
            <person name="Gao Z.-H."/>
            <person name="Qiu L.-H."/>
        </authorList>
    </citation>
    <scope>NUCLEOTIDE SEQUENCE [LARGE SCALE GENOMIC DNA]</scope>
    <source>
        <strain evidence="1 2">DHOD12</strain>
    </source>
</reference>
<organism evidence="1 2">
    <name type="scientific">Trinickia violacea</name>
    <dbReference type="NCBI Taxonomy" id="2571746"/>
    <lineage>
        <taxon>Bacteria</taxon>
        <taxon>Pseudomonadati</taxon>
        <taxon>Pseudomonadota</taxon>
        <taxon>Betaproteobacteria</taxon>
        <taxon>Burkholderiales</taxon>
        <taxon>Burkholderiaceae</taxon>
        <taxon>Trinickia</taxon>
    </lineage>
</organism>
<proteinExistence type="predicted"/>
<evidence type="ECO:0000313" key="2">
    <source>
        <dbReference type="Proteomes" id="UP000298656"/>
    </source>
</evidence>
<dbReference type="KEGG" id="tvl:FAZ95_03025"/>
<name>A0A4P8IL32_9BURK</name>
<dbReference type="AlphaFoldDB" id="A0A4P8IL32"/>
<evidence type="ECO:0000313" key="1">
    <source>
        <dbReference type="EMBL" id="QCP48255.1"/>
    </source>
</evidence>
<dbReference type="Proteomes" id="UP000298656">
    <property type="component" value="Chromosome 1"/>
</dbReference>
<protein>
    <submittedName>
        <fullName evidence="1">Uncharacterized protein</fullName>
    </submittedName>
</protein>
<dbReference type="EMBL" id="CP040077">
    <property type="protein sequence ID" value="QCP48255.1"/>
    <property type="molecule type" value="Genomic_DNA"/>
</dbReference>
<gene>
    <name evidence="1" type="ORF">FAZ95_03025</name>
</gene>
<accession>A0A4P8IL32</accession>